<dbReference type="InterPro" id="IPR057342">
    <property type="entry name" value="DEXDc_RapA"/>
</dbReference>
<evidence type="ECO:0000313" key="9">
    <source>
        <dbReference type="Proteomes" id="UP000676565"/>
    </source>
</evidence>
<dbReference type="CDD" id="cd18793">
    <property type="entry name" value="SF2_C_SNF"/>
    <property type="match status" value="1"/>
</dbReference>
<evidence type="ECO:0000259" key="6">
    <source>
        <dbReference type="PROSITE" id="PS51192"/>
    </source>
</evidence>
<keyword evidence="1" id="KW-0547">Nucleotide-binding</keyword>
<feature type="coiled-coil region" evidence="5">
    <location>
        <begin position="393"/>
        <end position="420"/>
    </location>
</feature>
<comment type="caution">
    <text evidence="8">The sequence shown here is derived from an EMBL/GenBank/DDBJ whole genome shotgun (WGS) entry which is preliminary data.</text>
</comment>
<evidence type="ECO:0000256" key="4">
    <source>
        <dbReference type="ARBA" id="ARBA00022840"/>
    </source>
</evidence>
<evidence type="ECO:0000256" key="2">
    <source>
        <dbReference type="ARBA" id="ARBA00022801"/>
    </source>
</evidence>
<dbReference type="Gene3D" id="3.40.50.300">
    <property type="entry name" value="P-loop containing nucleotide triphosphate hydrolases"/>
    <property type="match status" value="1"/>
</dbReference>
<dbReference type="InterPro" id="IPR027417">
    <property type="entry name" value="P-loop_NTPase"/>
</dbReference>
<dbReference type="InterPro" id="IPR014001">
    <property type="entry name" value="Helicase_ATP-bd"/>
</dbReference>
<dbReference type="GO" id="GO:0004386">
    <property type="term" value="F:helicase activity"/>
    <property type="evidence" value="ECO:0007669"/>
    <property type="project" value="UniProtKB-KW"/>
</dbReference>
<keyword evidence="5" id="KW-0175">Coiled coil</keyword>
<evidence type="ECO:0000256" key="1">
    <source>
        <dbReference type="ARBA" id="ARBA00022741"/>
    </source>
</evidence>
<dbReference type="Gene3D" id="3.40.50.10810">
    <property type="entry name" value="Tandem AAA-ATPase domain"/>
    <property type="match status" value="1"/>
</dbReference>
<organism evidence="8 9">
    <name type="scientific">Gemmata palustris</name>
    <dbReference type="NCBI Taxonomy" id="2822762"/>
    <lineage>
        <taxon>Bacteria</taxon>
        <taxon>Pseudomonadati</taxon>
        <taxon>Planctomycetota</taxon>
        <taxon>Planctomycetia</taxon>
        <taxon>Gemmatales</taxon>
        <taxon>Gemmataceae</taxon>
        <taxon>Gemmata</taxon>
    </lineage>
</organism>
<evidence type="ECO:0000256" key="5">
    <source>
        <dbReference type="SAM" id="Coils"/>
    </source>
</evidence>
<evidence type="ECO:0000256" key="3">
    <source>
        <dbReference type="ARBA" id="ARBA00022806"/>
    </source>
</evidence>
<keyword evidence="4" id="KW-0067">ATP-binding</keyword>
<sequence>MSDSFTRGDRVHHPKFGIGEVRFDDRETVGVRFEHGLEECPAAQLQRLDSFAAALARPDLDPPAEVIVRALGDAVRSVNDAWGVFSRSRIALLPHQLWVCRQVNRDRPARWLVADDVGLGKTIEAGLILMPLLSSGEVRRLLVLCPASLVGQWQYRLRTMFDIRLTAYSPDADTPKADFWNTQNQVVASVQTLRADKDGKHGRHKRLQEAEPWDMVVVDEAHHLNADADAGPTLGYTLVEKLSAAGRIKSMVFFSGTPHRGKDFGFLALLKLLRPDLFDTRRPLSEQLGHLPRVMIRNNKQQVTDLAGDRLFQEPLVRSETYAYSPTETAFYHMLSEFILTGKAYAGTLGQGEGRAVMLVLIAMQKLASSSVAAIRRAVRGRLERTTGGREALREIQDQLAKLRGEMDADDDEVNALEEQAVAVSTQLRLMDDELPRLRELLAAADAVTDETKINKILELVDGPFGGRSVLFFTEYKATQSLLLSRLLRRFGPDSATFINGDERADEVDDGTGPRTLVEPRERAAERFTGGQVRFLVSTEAGGEGIDLQANCSSLIHVDLPWNPMRLHQRVGRLNRYGQTRRVEVFTVRNPDTVEARIWDHLNAKIERISTALRQVMADPEDVLQLVLGMASPALFRDLFASAAEVKPESLGDWFDTRTATFGGQDALTAARGLGMHVARFDFRRASALVPRIDLPALKPFFKLMLQLNQRKVKDDETGLSFLTPDKWQTEPGVAREYAGMLFDRSAGTRESTLGVGHKLVDQAVAQARGQTASVGPVLAELLPHPLAVFRITDRVTGGGGVVRAVTAAVDVTADGFVLVRDWELVVRLNAIITDRDPRRFRLQAMTDPAETAVRAEAARVWLNAHLTDLDPPFQVPEVTLTCLLLPGVRTASDAPTTDE</sequence>
<dbReference type="EMBL" id="JAGKQQ010000001">
    <property type="protein sequence ID" value="MBP3957854.1"/>
    <property type="molecule type" value="Genomic_DNA"/>
</dbReference>
<keyword evidence="3 8" id="KW-0347">Helicase</keyword>
<keyword evidence="2" id="KW-0378">Hydrolase</keyword>
<feature type="domain" description="Helicase ATP-binding" evidence="6">
    <location>
        <begin position="102"/>
        <end position="276"/>
    </location>
</feature>
<dbReference type="CDD" id="cd18011">
    <property type="entry name" value="DEXDc_RapA"/>
    <property type="match status" value="1"/>
</dbReference>
<protein>
    <submittedName>
        <fullName evidence="8">DEAD/DEAH box helicase family protein</fullName>
    </submittedName>
</protein>
<dbReference type="InterPro" id="IPR000330">
    <property type="entry name" value="SNF2_N"/>
</dbReference>
<dbReference type="Pfam" id="PF00271">
    <property type="entry name" value="Helicase_C"/>
    <property type="match status" value="1"/>
</dbReference>
<dbReference type="SMART" id="SM00487">
    <property type="entry name" value="DEXDc"/>
    <property type="match status" value="1"/>
</dbReference>
<dbReference type="InterPro" id="IPR001650">
    <property type="entry name" value="Helicase_C-like"/>
</dbReference>
<dbReference type="PROSITE" id="PS51194">
    <property type="entry name" value="HELICASE_CTER"/>
    <property type="match status" value="1"/>
</dbReference>
<feature type="domain" description="Helicase C-terminal" evidence="7">
    <location>
        <begin position="453"/>
        <end position="617"/>
    </location>
</feature>
<proteinExistence type="predicted"/>
<name>A0ABS5BVW9_9BACT</name>
<dbReference type="PANTHER" id="PTHR45766:SF6">
    <property type="entry name" value="SWI_SNF-RELATED MATRIX-ASSOCIATED ACTIN-DEPENDENT REGULATOR OF CHROMATIN SUBFAMILY A-LIKE PROTEIN 1"/>
    <property type="match status" value="1"/>
</dbReference>
<evidence type="ECO:0000259" key="7">
    <source>
        <dbReference type="PROSITE" id="PS51194"/>
    </source>
</evidence>
<dbReference type="Pfam" id="PF00176">
    <property type="entry name" value="SNF2-rel_dom"/>
    <property type="match status" value="1"/>
</dbReference>
<dbReference type="PANTHER" id="PTHR45766">
    <property type="entry name" value="DNA ANNEALING HELICASE AND ENDONUCLEASE ZRANB3 FAMILY MEMBER"/>
    <property type="match status" value="1"/>
</dbReference>
<dbReference type="RefSeq" id="WP_210657308.1">
    <property type="nucleotide sequence ID" value="NZ_JAGKQQ010000001.1"/>
</dbReference>
<reference evidence="8 9" key="1">
    <citation type="submission" date="2021-04" db="EMBL/GenBank/DDBJ databases">
        <authorList>
            <person name="Ivanova A."/>
        </authorList>
    </citation>
    <scope>NUCLEOTIDE SEQUENCE [LARGE SCALE GENOMIC DNA]</scope>
    <source>
        <strain evidence="8 9">G18</strain>
    </source>
</reference>
<dbReference type="Proteomes" id="UP000676565">
    <property type="component" value="Unassembled WGS sequence"/>
</dbReference>
<accession>A0ABS5BVW9</accession>
<dbReference type="InterPro" id="IPR049730">
    <property type="entry name" value="SNF2/RAD54-like_C"/>
</dbReference>
<dbReference type="SUPFAM" id="SSF52540">
    <property type="entry name" value="P-loop containing nucleoside triphosphate hydrolases"/>
    <property type="match status" value="2"/>
</dbReference>
<dbReference type="PROSITE" id="PS51192">
    <property type="entry name" value="HELICASE_ATP_BIND_1"/>
    <property type="match status" value="1"/>
</dbReference>
<dbReference type="SMART" id="SM00490">
    <property type="entry name" value="HELICc"/>
    <property type="match status" value="1"/>
</dbReference>
<dbReference type="InterPro" id="IPR038718">
    <property type="entry name" value="SNF2-like_sf"/>
</dbReference>
<gene>
    <name evidence="8" type="ORF">J8F10_21585</name>
</gene>
<evidence type="ECO:0000313" key="8">
    <source>
        <dbReference type="EMBL" id="MBP3957854.1"/>
    </source>
</evidence>
<keyword evidence="9" id="KW-1185">Reference proteome</keyword>